<sequence>MATSKHNELGGLLGFTIYGSILKQRVLEPPDSSILTHYRLIRIEFSSGGHISLWLCGGFRPYLERPRTRVIGTSAPPPPTPNYGVRSSTSLMWRGRGAHDAKGRATCGAWGLPRLQRLRVLAARVFCFFSFAGLWVAGACLGSG</sequence>
<evidence type="ECO:0000313" key="3">
    <source>
        <dbReference type="Proteomes" id="UP000701853"/>
    </source>
</evidence>
<evidence type="ECO:0000256" key="1">
    <source>
        <dbReference type="SAM" id="Phobius"/>
    </source>
</evidence>
<protein>
    <submittedName>
        <fullName evidence="2">Uncharacterized protein</fullName>
    </submittedName>
</protein>
<comment type="caution">
    <text evidence="2">The sequence shown here is derived from an EMBL/GenBank/DDBJ whole genome shotgun (WGS) entry which is preliminary data.</text>
</comment>
<dbReference type="AlphaFoldDB" id="A0A8J5YAE7"/>
<reference evidence="2 3" key="1">
    <citation type="journal article" date="2021" name="bioRxiv">
        <title>The Gossypium anomalum genome as a resource for cotton improvement and evolutionary analysis of hybrid incompatibility.</title>
        <authorList>
            <person name="Grover C.E."/>
            <person name="Yuan D."/>
            <person name="Arick M.A."/>
            <person name="Miller E.R."/>
            <person name="Hu G."/>
            <person name="Peterson D.G."/>
            <person name="Wendel J.F."/>
            <person name="Udall J.A."/>
        </authorList>
    </citation>
    <scope>NUCLEOTIDE SEQUENCE [LARGE SCALE GENOMIC DNA]</scope>
    <source>
        <strain evidence="2">JFW-Udall</strain>
        <tissue evidence="2">Leaf</tissue>
    </source>
</reference>
<name>A0A8J5YAE7_9ROSI</name>
<evidence type="ECO:0000313" key="2">
    <source>
        <dbReference type="EMBL" id="KAG8486176.1"/>
    </source>
</evidence>
<dbReference type="EMBL" id="JAHUZN010000008">
    <property type="protein sequence ID" value="KAG8486176.1"/>
    <property type="molecule type" value="Genomic_DNA"/>
</dbReference>
<dbReference type="Proteomes" id="UP000701853">
    <property type="component" value="Chromosome 8"/>
</dbReference>
<proteinExistence type="predicted"/>
<keyword evidence="1" id="KW-1133">Transmembrane helix</keyword>
<organism evidence="2 3">
    <name type="scientific">Gossypium anomalum</name>
    <dbReference type="NCBI Taxonomy" id="47600"/>
    <lineage>
        <taxon>Eukaryota</taxon>
        <taxon>Viridiplantae</taxon>
        <taxon>Streptophyta</taxon>
        <taxon>Embryophyta</taxon>
        <taxon>Tracheophyta</taxon>
        <taxon>Spermatophyta</taxon>
        <taxon>Magnoliopsida</taxon>
        <taxon>eudicotyledons</taxon>
        <taxon>Gunneridae</taxon>
        <taxon>Pentapetalae</taxon>
        <taxon>rosids</taxon>
        <taxon>malvids</taxon>
        <taxon>Malvales</taxon>
        <taxon>Malvaceae</taxon>
        <taxon>Malvoideae</taxon>
        <taxon>Gossypium</taxon>
    </lineage>
</organism>
<keyword evidence="1" id="KW-0472">Membrane</keyword>
<feature type="transmembrane region" description="Helical" evidence="1">
    <location>
        <begin position="121"/>
        <end position="138"/>
    </location>
</feature>
<keyword evidence="3" id="KW-1185">Reference proteome</keyword>
<gene>
    <name evidence="2" type="ORF">CXB51_019598</name>
</gene>
<accession>A0A8J5YAE7</accession>
<keyword evidence="1" id="KW-0812">Transmembrane</keyword>